<gene>
    <name evidence="1" type="ordered locus">YpsIP31758_3991</name>
</gene>
<dbReference type="AlphaFoldDB" id="A0A0U1QZL5"/>
<evidence type="ECO:0000313" key="2">
    <source>
        <dbReference type="Proteomes" id="UP000002412"/>
    </source>
</evidence>
<sequence>MSLALQRRYLRSLTRITYLCKLIGLCLPPCCNTNDVGSSLSYLALQQHYPRSLTRITDLSLTLYK</sequence>
<accession>A0A0U1QZL5</accession>
<proteinExistence type="predicted"/>
<reference evidence="1 2" key="1">
    <citation type="journal article" date="2007" name="PLoS Genet.">
        <title>The complete genome sequence of Yersinia pseudotuberculosis IP31758, the causative agent of Far East scarlet-like fever.</title>
        <authorList>
            <person name="Eppinger M."/>
            <person name="Rosovitz M.J."/>
            <person name="Fricke W.F."/>
            <person name="Rasko D.A."/>
            <person name="Kokorina G."/>
            <person name="Fayolle C."/>
            <person name="Lindler L.E."/>
            <person name="Carniel E."/>
            <person name="Ravel J."/>
        </authorList>
    </citation>
    <scope>NUCLEOTIDE SEQUENCE [LARGE SCALE GENOMIC DNA]</scope>
    <source>
        <strain evidence="1 2">IP 31758</strain>
    </source>
</reference>
<dbReference type="HOGENOM" id="CLU_2848935_0_0_6"/>
<organism evidence="1 2">
    <name type="scientific">Yersinia pseudotuberculosis serotype O:1b (strain IP 31758)</name>
    <dbReference type="NCBI Taxonomy" id="349747"/>
    <lineage>
        <taxon>Bacteria</taxon>
        <taxon>Pseudomonadati</taxon>
        <taxon>Pseudomonadota</taxon>
        <taxon>Gammaproteobacteria</taxon>
        <taxon>Enterobacterales</taxon>
        <taxon>Yersiniaceae</taxon>
        <taxon>Yersinia</taxon>
    </lineage>
</organism>
<protein>
    <submittedName>
        <fullName evidence="1">Uncharacterized protein</fullName>
    </submittedName>
</protein>
<evidence type="ECO:0000313" key="1">
    <source>
        <dbReference type="EMBL" id="ABS48248.1"/>
    </source>
</evidence>
<dbReference type="KEGG" id="ypi:YpsIP31758_3991"/>
<dbReference type="EMBL" id="CP000720">
    <property type="protein sequence ID" value="ABS48248.1"/>
    <property type="molecule type" value="Genomic_DNA"/>
</dbReference>
<dbReference type="Proteomes" id="UP000002412">
    <property type="component" value="Chromosome"/>
</dbReference>
<name>A0A0U1QZL5_YERP3</name>